<feature type="domain" description="NmrA-like" evidence="3">
    <location>
        <begin position="2"/>
        <end position="238"/>
    </location>
</feature>
<protein>
    <submittedName>
        <fullName evidence="4">NmrA-like family protein</fullName>
    </submittedName>
</protein>
<dbReference type="Gene3D" id="3.40.50.720">
    <property type="entry name" value="NAD(P)-binding Rossmann-like Domain"/>
    <property type="match status" value="1"/>
</dbReference>
<evidence type="ECO:0000313" key="5">
    <source>
        <dbReference type="Proteomes" id="UP001174694"/>
    </source>
</evidence>
<dbReference type="EMBL" id="JANBVO010000020">
    <property type="protein sequence ID" value="KAJ9143138.1"/>
    <property type="molecule type" value="Genomic_DNA"/>
</dbReference>
<dbReference type="Proteomes" id="UP001174694">
    <property type="component" value="Unassembled WGS sequence"/>
</dbReference>
<dbReference type="PANTHER" id="PTHR47706:SF9">
    <property type="entry name" value="NMRA-LIKE DOMAIN-CONTAINING PROTEIN-RELATED"/>
    <property type="match status" value="1"/>
</dbReference>
<dbReference type="AlphaFoldDB" id="A0AA38RC25"/>
<dbReference type="GO" id="GO:0016491">
    <property type="term" value="F:oxidoreductase activity"/>
    <property type="evidence" value="ECO:0007669"/>
    <property type="project" value="UniProtKB-KW"/>
</dbReference>
<comment type="caution">
    <text evidence="4">The sequence shown here is derived from an EMBL/GenBank/DDBJ whole genome shotgun (WGS) entry which is preliminary data.</text>
</comment>
<evidence type="ECO:0000256" key="2">
    <source>
        <dbReference type="ARBA" id="ARBA00023002"/>
    </source>
</evidence>
<dbReference type="InterPro" id="IPR036291">
    <property type="entry name" value="NAD(P)-bd_dom_sf"/>
</dbReference>
<organism evidence="4 5">
    <name type="scientific">Pleurostoma richardsiae</name>
    <dbReference type="NCBI Taxonomy" id="41990"/>
    <lineage>
        <taxon>Eukaryota</taxon>
        <taxon>Fungi</taxon>
        <taxon>Dikarya</taxon>
        <taxon>Ascomycota</taxon>
        <taxon>Pezizomycotina</taxon>
        <taxon>Sordariomycetes</taxon>
        <taxon>Sordariomycetidae</taxon>
        <taxon>Calosphaeriales</taxon>
        <taxon>Pleurostomataceae</taxon>
        <taxon>Pleurostoma</taxon>
    </lineage>
</organism>
<dbReference type="Pfam" id="PF05368">
    <property type="entry name" value="NmrA"/>
    <property type="match status" value="1"/>
</dbReference>
<sequence>MTTTVGLAGITGKFGRLLSLHLLKNPGVAIRGYARDPSKVAASISSSPRVHLFQGGAFETDKIHTFVKGCDVVICSYLGNEKLMINGQKALIDACEKEGVPRYIASDWCLDYTKVELGVVSAKDPMKHVKAYLETKKKVKGVHILVGGFMEAIFSPLFQVFDPATNTFRYWGEGTEPWEGTSYDNAAEYTAAVAADPTAVGVQRFLGDRRSIKEIAEAFEKVYGTKPKLERLGSLDDLKNRAQDLRTQNPADVFEYMFLYLMYYWLDGSTFVGPEVDSGKYPYIKPETWEDFMRKRDVKDLVGSLFGLSSKE</sequence>
<evidence type="ECO:0000259" key="3">
    <source>
        <dbReference type="Pfam" id="PF05368"/>
    </source>
</evidence>
<dbReference type="SUPFAM" id="SSF51735">
    <property type="entry name" value="NAD(P)-binding Rossmann-fold domains"/>
    <property type="match status" value="1"/>
</dbReference>
<keyword evidence="1" id="KW-0521">NADP</keyword>
<evidence type="ECO:0000256" key="1">
    <source>
        <dbReference type="ARBA" id="ARBA00022857"/>
    </source>
</evidence>
<reference evidence="4" key="1">
    <citation type="submission" date="2022-07" db="EMBL/GenBank/DDBJ databases">
        <title>Fungi with potential for degradation of polypropylene.</title>
        <authorList>
            <person name="Gostincar C."/>
        </authorList>
    </citation>
    <scope>NUCLEOTIDE SEQUENCE</scope>
    <source>
        <strain evidence="4">EXF-13308</strain>
    </source>
</reference>
<proteinExistence type="predicted"/>
<dbReference type="PANTHER" id="PTHR47706">
    <property type="entry name" value="NMRA-LIKE FAMILY PROTEIN"/>
    <property type="match status" value="1"/>
</dbReference>
<keyword evidence="2" id="KW-0560">Oxidoreductase</keyword>
<dbReference type="InterPro" id="IPR051609">
    <property type="entry name" value="NmrA/Isoflavone_reductase-like"/>
</dbReference>
<evidence type="ECO:0000313" key="4">
    <source>
        <dbReference type="EMBL" id="KAJ9143138.1"/>
    </source>
</evidence>
<dbReference type="InterPro" id="IPR008030">
    <property type="entry name" value="NmrA-like"/>
</dbReference>
<accession>A0AA38RC25</accession>
<name>A0AA38RC25_9PEZI</name>
<keyword evidence="5" id="KW-1185">Reference proteome</keyword>
<gene>
    <name evidence="4" type="ORF">NKR23_g6829</name>
</gene>